<evidence type="ECO:0000313" key="2">
    <source>
        <dbReference type="EMBL" id="EKC81207.1"/>
    </source>
</evidence>
<evidence type="ECO:0000259" key="1">
    <source>
        <dbReference type="Pfam" id="PF03432"/>
    </source>
</evidence>
<organism evidence="2">
    <name type="scientific">human gut metagenome</name>
    <dbReference type="NCBI Taxonomy" id="408170"/>
    <lineage>
        <taxon>unclassified sequences</taxon>
        <taxon>metagenomes</taxon>
        <taxon>organismal metagenomes</taxon>
    </lineage>
</organism>
<dbReference type="Pfam" id="PF03432">
    <property type="entry name" value="Relaxase"/>
    <property type="match status" value="1"/>
</dbReference>
<sequence length="36" mass="3875">MGETTPEEAHKIGMELAGAVLGGKYEFVLTTHVDKD</sequence>
<proteinExistence type="predicted"/>
<feature type="domain" description="MobA/VirD2-like nuclease" evidence="1">
    <location>
        <begin position="2"/>
        <end position="36"/>
    </location>
</feature>
<dbReference type="EMBL" id="AJWY01000420">
    <property type="protein sequence ID" value="EKC81207.1"/>
    <property type="molecule type" value="Genomic_DNA"/>
</dbReference>
<feature type="non-terminal residue" evidence="2">
    <location>
        <position position="36"/>
    </location>
</feature>
<accession>K1U7G4</accession>
<gene>
    <name evidence="2" type="ORF">LEA_00587</name>
</gene>
<reference evidence="2" key="1">
    <citation type="journal article" date="2013" name="Environ. Microbiol.">
        <title>Microbiota from the distal guts of lean and obese adolescents exhibit partial functional redundancy besides clear differences in community structure.</title>
        <authorList>
            <person name="Ferrer M."/>
            <person name="Ruiz A."/>
            <person name="Lanza F."/>
            <person name="Haange S.B."/>
            <person name="Oberbach A."/>
            <person name="Till H."/>
            <person name="Bargiela R."/>
            <person name="Campoy C."/>
            <person name="Segura M.T."/>
            <person name="Richter M."/>
            <person name="von Bergen M."/>
            <person name="Seifert J."/>
            <person name="Suarez A."/>
        </authorList>
    </citation>
    <scope>NUCLEOTIDE SEQUENCE</scope>
</reference>
<dbReference type="InterPro" id="IPR005094">
    <property type="entry name" value="Endonuclease_MobA/VirD2"/>
</dbReference>
<dbReference type="AlphaFoldDB" id="K1U7G4"/>
<name>K1U7G4_9ZZZZ</name>
<comment type="caution">
    <text evidence="2">The sequence shown here is derived from an EMBL/GenBank/DDBJ whole genome shotgun (WGS) entry which is preliminary data.</text>
</comment>
<protein>
    <submittedName>
        <fullName evidence="2">Relaxase</fullName>
    </submittedName>
</protein>